<evidence type="ECO:0000256" key="2">
    <source>
        <dbReference type="SAM" id="Phobius"/>
    </source>
</evidence>
<dbReference type="RefSeq" id="WP_324715727.1">
    <property type="nucleotide sequence ID" value="NZ_CP141615.1"/>
</dbReference>
<organism evidence="3 4">
    <name type="scientific">Carboxydichorda subterranea</name>
    <dbReference type="NCBI Taxonomy" id="3109565"/>
    <lineage>
        <taxon>Bacteria</taxon>
        <taxon>Bacillati</taxon>
        <taxon>Bacillota</taxon>
        <taxon>Limnochordia</taxon>
        <taxon>Limnochordales</taxon>
        <taxon>Geochordaceae</taxon>
        <taxon>Carboxydichorda</taxon>
    </lineage>
</organism>
<keyword evidence="2" id="KW-1133">Transmembrane helix</keyword>
<feature type="compositionally biased region" description="Low complexity" evidence="1">
    <location>
        <begin position="155"/>
        <end position="175"/>
    </location>
</feature>
<evidence type="ECO:0000313" key="3">
    <source>
        <dbReference type="EMBL" id="WRP16454.1"/>
    </source>
</evidence>
<dbReference type="EMBL" id="CP141615">
    <property type="protein sequence ID" value="WRP16454.1"/>
    <property type="molecule type" value="Genomic_DNA"/>
</dbReference>
<feature type="region of interest" description="Disordered" evidence="1">
    <location>
        <begin position="155"/>
        <end position="203"/>
    </location>
</feature>
<keyword evidence="2" id="KW-0812">Transmembrane</keyword>
<accession>A0ABZ1BUT8</accession>
<feature type="transmembrane region" description="Helical" evidence="2">
    <location>
        <begin position="93"/>
        <end position="114"/>
    </location>
</feature>
<keyword evidence="2" id="KW-0472">Membrane</keyword>
<feature type="compositionally biased region" description="Low complexity" evidence="1">
    <location>
        <begin position="181"/>
        <end position="195"/>
    </location>
</feature>
<name>A0ABZ1BUT8_9FIRM</name>
<keyword evidence="4" id="KW-1185">Reference proteome</keyword>
<evidence type="ECO:0008006" key="5">
    <source>
        <dbReference type="Google" id="ProtNLM"/>
    </source>
</evidence>
<proteinExistence type="predicted"/>
<reference evidence="3 4" key="1">
    <citation type="journal article" date="2024" name="Front. Microbiol.">
        <title>Novel thermophilic genera Geochorda gen. nov. and Carboxydochorda gen. nov. from the deep terrestrial subsurface reveal the ecophysiological diversity in the class Limnochordia.</title>
        <authorList>
            <person name="Karnachuk O.V."/>
            <person name="Lukina A.P."/>
            <person name="Avakyan M.R."/>
            <person name="Kadnikov V.V."/>
            <person name="Begmatov S."/>
            <person name="Beletsky A.V."/>
            <person name="Vlasova K.G."/>
            <person name="Novikov A.A."/>
            <person name="Shcherbakova V.A."/>
            <person name="Mardanov A.V."/>
            <person name="Ravin N.V."/>
        </authorList>
    </citation>
    <scope>NUCLEOTIDE SEQUENCE [LARGE SCALE GENOMIC DNA]</scope>
    <source>
        <strain evidence="3 4">L945</strain>
    </source>
</reference>
<sequence>MQWGWQRHHACRLCGAVMQVETVDYTAPDGHGRFVTYHRVRHYFCPNGCTTGFYDFRRAHVDAGPAHGPASGAPAPRPARAGRRALGFLVRGYTAVGLLLLYVLFMYAVGAMAMPAAARVGLWLVITGAFAGIGALLVLPPRTAPAASRVAQEQAARAAGVAGRQPAGAAPQAEPARPEQARAAGGRRPVAATARKPGSDVGA</sequence>
<gene>
    <name evidence="3" type="ORF">U7230_10130</name>
</gene>
<protein>
    <recommendedName>
        <fullName evidence="5">YHS domain-containing protein</fullName>
    </recommendedName>
</protein>
<evidence type="ECO:0000256" key="1">
    <source>
        <dbReference type="SAM" id="MobiDB-lite"/>
    </source>
</evidence>
<evidence type="ECO:0000313" key="4">
    <source>
        <dbReference type="Proteomes" id="UP001332192"/>
    </source>
</evidence>
<dbReference type="Proteomes" id="UP001332192">
    <property type="component" value="Chromosome"/>
</dbReference>
<feature type="transmembrane region" description="Helical" evidence="2">
    <location>
        <begin position="120"/>
        <end position="139"/>
    </location>
</feature>